<dbReference type="Gene3D" id="3.40.50.300">
    <property type="entry name" value="P-loop containing nucleotide triphosphate hydrolases"/>
    <property type="match status" value="1"/>
</dbReference>
<accession>A0A8U0WPH8</accession>
<proteinExistence type="inferred from homology"/>
<dbReference type="GO" id="GO:0005525">
    <property type="term" value="F:GTP binding"/>
    <property type="evidence" value="ECO:0000318"/>
    <property type="project" value="GO_Central"/>
</dbReference>
<dbReference type="GO" id="GO:0016192">
    <property type="term" value="P:vesicle-mediated transport"/>
    <property type="evidence" value="ECO:0000318"/>
    <property type="project" value="GO_Central"/>
</dbReference>
<dbReference type="CDD" id="cd00154">
    <property type="entry name" value="Rab"/>
    <property type="match status" value="1"/>
</dbReference>
<keyword evidence="6" id="KW-1185">Reference proteome</keyword>
<dbReference type="PANTHER" id="PTHR47977">
    <property type="entry name" value="RAS-RELATED PROTEIN RAB"/>
    <property type="match status" value="1"/>
</dbReference>
<dbReference type="SMART" id="SM00175">
    <property type="entry name" value="RAB"/>
    <property type="match status" value="1"/>
</dbReference>
<sequence length="212" mass="24496">MSNLLISICLCGDPFVGKTCFFQRFSNGEFNANTKTSIGSDVTCKKLQLDGKTYNVQLWDTAGQEIFRSTTTTYFRNRHCILFTYDITKRETLEHVEDWMKEFCQVQPDTSKTLTILIGCKNDLEEQRQITFEEGERFASTHQIPFFECSAKTNNNIQEIIEFVVRELRVRNMLVDMNPLTNEENKEPENSVIVLEKKDISNEPSEQVTGCC</sequence>
<comment type="similarity">
    <text evidence="1">Belongs to the small GTPase superfamily. Rho family.</text>
</comment>
<dbReference type="PROSITE" id="PS51420">
    <property type="entry name" value="RHO"/>
    <property type="match status" value="1"/>
</dbReference>
<evidence type="ECO:0000313" key="5">
    <source>
        <dbReference type="EMBL" id="EAL46912.1"/>
    </source>
</evidence>
<dbReference type="FunFam" id="3.40.50.300:FF:001606">
    <property type="entry name" value="Rab family GTPase"/>
    <property type="match status" value="1"/>
</dbReference>
<dbReference type="SMART" id="SM00174">
    <property type="entry name" value="RHO"/>
    <property type="match status" value="1"/>
</dbReference>
<reference evidence="5" key="1">
    <citation type="journal article" date="2005" name="Nature">
        <title>The genome of the protist parasite Entamoeba histolytica.</title>
        <authorList>
            <person name="Loftus B."/>
            <person name="Anderson I."/>
            <person name="Davies R."/>
            <person name="Alsmark U.C."/>
            <person name="Samuelson J."/>
            <person name="Amedeo P."/>
            <person name="Roncaglia P."/>
            <person name="Berriman M."/>
            <person name="Hirt R.P."/>
            <person name="Mann B.J."/>
            <person name="Nozaki T."/>
            <person name="Suh B."/>
            <person name="Pop M."/>
            <person name="Duchene M."/>
            <person name="Ackers J."/>
            <person name="Tannich E."/>
            <person name="Leippe M."/>
            <person name="Hofer M."/>
            <person name="Bruchhaus I."/>
            <person name="Willhoeft U."/>
            <person name="Bhattacharya A."/>
            <person name="Chillingworth T."/>
            <person name="Churcher C."/>
            <person name="Hance Z."/>
            <person name="Harris B."/>
            <person name="Harris D."/>
            <person name="Jagels K."/>
            <person name="Moule S."/>
            <person name="Mungall K."/>
            <person name="Ormond D."/>
            <person name="Squares R."/>
            <person name="Whitehead S."/>
            <person name="Quail M.A."/>
            <person name="Rabbinowitsch E."/>
            <person name="Norbertczak H."/>
            <person name="Price C."/>
            <person name="Wang Z."/>
            <person name="Guillen N."/>
            <person name="Gilchrist C."/>
            <person name="Stroup S.E."/>
            <person name="Bhattacharya S."/>
            <person name="Lohia A."/>
            <person name="Foster P.G."/>
            <person name="Sicheritz-Ponten T."/>
            <person name="Weber C."/>
            <person name="Singh U."/>
            <person name="Mukherjee C."/>
            <person name="El-Sayed N.M."/>
            <person name="Petri W.A.Jr."/>
            <person name="Clark C.G."/>
            <person name="Embley T.M."/>
            <person name="Barrell B."/>
            <person name="Fraser C.M."/>
            <person name="Hall N."/>
        </authorList>
    </citation>
    <scope>NUCLEOTIDE SEQUENCE [LARGE SCALE GENOMIC DNA]</scope>
    <source>
        <strain evidence="5">HM-1:IMSS</strain>
    </source>
</reference>
<organism evidence="5 6">
    <name type="scientific">Entamoeba histolytica (strain ATCC 30459 / HM-1:IMSS / ABRM)</name>
    <dbReference type="NCBI Taxonomy" id="294381"/>
    <lineage>
        <taxon>Eukaryota</taxon>
        <taxon>Amoebozoa</taxon>
        <taxon>Evosea</taxon>
        <taxon>Archamoebae</taxon>
        <taxon>Mastigamoebida</taxon>
        <taxon>Entamoebidae</taxon>
        <taxon>Entamoeba</taxon>
    </lineage>
</organism>
<dbReference type="OMA" id="QAPPEHG"/>
<keyword evidence="2" id="KW-0547">Nucleotide-binding</keyword>
<dbReference type="PROSITE" id="PS51421">
    <property type="entry name" value="RAS"/>
    <property type="match status" value="1"/>
</dbReference>
<dbReference type="InterPro" id="IPR027417">
    <property type="entry name" value="P-loop_NTPase"/>
</dbReference>
<evidence type="ECO:0000313" key="6">
    <source>
        <dbReference type="Proteomes" id="UP000001926"/>
    </source>
</evidence>
<dbReference type="OrthoDB" id="24763at2759"/>
<dbReference type="PROSITE" id="PS51419">
    <property type="entry name" value="RAB"/>
    <property type="match status" value="1"/>
</dbReference>
<evidence type="ECO:0000256" key="1">
    <source>
        <dbReference type="ARBA" id="ARBA00010142"/>
    </source>
</evidence>
<dbReference type="AlphaFoldDB" id="A0A8U0WPH8"/>
<keyword evidence="3" id="KW-0342">GTP-binding</keyword>
<protein>
    <submittedName>
        <fullName evidence="5">Rab family GTPase</fullName>
    </submittedName>
</protein>
<evidence type="ECO:0000256" key="4">
    <source>
        <dbReference type="ARBA" id="ARBA00023288"/>
    </source>
</evidence>
<dbReference type="SUPFAM" id="SSF52540">
    <property type="entry name" value="P-loop containing nucleoside triphosphate hydrolases"/>
    <property type="match status" value="1"/>
</dbReference>
<dbReference type="NCBIfam" id="TIGR00231">
    <property type="entry name" value="small_GTP"/>
    <property type="match status" value="1"/>
</dbReference>
<evidence type="ECO:0000256" key="3">
    <source>
        <dbReference type="ARBA" id="ARBA00023134"/>
    </source>
</evidence>
<gene>
    <name evidence="5" type="ORF">EHI_024680</name>
</gene>
<dbReference type="InterPro" id="IPR001806">
    <property type="entry name" value="Small_GTPase"/>
</dbReference>
<reference evidence="5" key="2">
    <citation type="submission" date="2007-03" db="EMBL/GenBank/DDBJ databases">
        <authorList>
            <person name="Lorenzi H."/>
            <person name="Amedeo P."/>
            <person name="Inman J."/>
            <person name="Schobel S."/>
            <person name="Caler E."/>
        </authorList>
    </citation>
    <scope>GENOME REANNOTATION</scope>
    <source>
        <strain evidence="5">HM-1:IMSS</strain>
    </source>
</reference>
<dbReference type="SMART" id="SM00173">
    <property type="entry name" value="RAS"/>
    <property type="match status" value="1"/>
</dbReference>
<dbReference type="InterPro" id="IPR005225">
    <property type="entry name" value="Small_GTP-bd"/>
</dbReference>
<evidence type="ECO:0000256" key="2">
    <source>
        <dbReference type="ARBA" id="ARBA00022741"/>
    </source>
</evidence>
<dbReference type="InterPro" id="IPR050227">
    <property type="entry name" value="Rab"/>
</dbReference>
<name>A0A8U0WPH8_ENTH1</name>
<dbReference type="EMBL" id="DS571198">
    <property type="protein sequence ID" value="EAL46912.1"/>
    <property type="molecule type" value="Genomic_DNA"/>
</dbReference>
<dbReference type="GeneID" id="3406607"/>
<dbReference type="GO" id="GO:0003924">
    <property type="term" value="F:GTPase activity"/>
    <property type="evidence" value="ECO:0000318"/>
    <property type="project" value="GO_Central"/>
</dbReference>
<dbReference type="KEGG" id="ehi:EHI_024680"/>
<dbReference type="RefSeq" id="XP_652298.1">
    <property type="nucleotide sequence ID" value="XM_647206.2"/>
</dbReference>
<dbReference type="Proteomes" id="UP000001926">
    <property type="component" value="Partially assembled WGS sequence"/>
</dbReference>
<dbReference type="HOGENOM" id="CLU_041217_23_2_1"/>
<dbReference type="Pfam" id="PF00071">
    <property type="entry name" value="Ras"/>
    <property type="match status" value="1"/>
</dbReference>
<dbReference type="PRINTS" id="PR00449">
    <property type="entry name" value="RASTRNSFRMNG"/>
</dbReference>
<dbReference type="SMART" id="SM00176">
    <property type="entry name" value="RAN"/>
    <property type="match status" value="1"/>
</dbReference>
<keyword evidence="4" id="KW-0449">Lipoprotein</keyword>